<dbReference type="PATRIC" id="fig|502682.8.peg.610"/>
<organism evidence="1 2">
    <name type="scientific">Aurantiacibacter gangjinensis</name>
    <dbReference type="NCBI Taxonomy" id="502682"/>
    <lineage>
        <taxon>Bacteria</taxon>
        <taxon>Pseudomonadati</taxon>
        <taxon>Pseudomonadota</taxon>
        <taxon>Alphaproteobacteria</taxon>
        <taxon>Sphingomonadales</taxon>
        <taxon>Erythrobacteraceae</taxon>
        <taxon>Aurantiacibacter</taxon>
    </lineage>
</organism>
<comment type="caution">
    <text evidence="1">The sequence shown here is derived from an EMBL/GenBank/DDBJ whole genome shotgun (WGS) entry which is preliminary data.</text>
</comment>
<dbReference type="InterPro" id="IPR009875">
    <property type="entry name" value="PilZ_domain"/>
</dbReference>
<evidence type="ECO:0000313" key="2">
    <source>
        <dbReference type="Proteomes" id="UP000053070"/>
    </source>
</evidence>
<dbReference type="Pfam" id="PF07238">
    <property type="entry name" value="PilZ"/>
    <property type="match status" value="1"/>
</dbReference>
<name>A0A0G9MQW2_9SPHN</name>
<reference evidence="1 2" key="1">
    <citation type="submission" date="2015-04" db="EMBL/GenBank/DDBJ databases">
        <title>The draft genome sequence of Erythrobacr gangjinensis K7-2.</title>
        <authorList>
            <person name="Zhuang L."/>
            <person name="Liu Y."/>
            <person name="Shao Z."/>
        </authorList>
    </citation>
    <scope>NUCLEOTIDE SEQUENCE [LARGE SCALE GENOMIC DNA]</scope>
    <source>
        <strain evidence="1 2">K7-2</strain>
    </source>
</reference>
<gene>
    <name evidence="1" type="ORF">AAW01_02995</name>
</gene>
<accession>A0A0G9MQW2</accession>
<keyword evidence="2" id="KW-1185">Reference proteome</keyword>
<evidence type="ECO:0000313" key="1">
    <source>
        <dbReference type="EMBL" id="KLE32989.1"/>
    </source>
</evidence>
<proteinExistence type="predicted"/>
<dbReference type="RefSeq" id="WP_047005839.1">
    <property type="nucleotide sequence ID" value="NZ_CP018097.1"/>
</dbReference>
<dbReference type="GO" id="GO:0035438">
    <property type="term" value="F:cyclic-di-GMP binding"/>
    <property type="evidence" value="ECO:0007669"/>
    <property type="project" value="InterPro"/>
</dbReference>
<protein>
    <submittedName>
        <fullName evidence="1">Uncharacterized protein</fullName>
    </submittedName>
</protein>
<sequence>MSLGRALMRLREKRQRVEFRAGMIASGACDQIVMVCDVSAKGLGGITTGDAVNAGDRVLFVMPDMLEMTATVRWSIANQFGAQFDEMQDVKRLSAYDMHGAEDTLPRSA</sequence>
<dbReference type="SUPFAM" id="SSF141371">
    <property type="entry name" value="PilZ domain-like"/>
    <property type="match status" value="1"/>
</dbReference>
<dbReference type="Proteomes" id="UP000053070">
    <property type="component" value="Unassembled WGS sequence"/>
</dbReference>
<dbReference type="EMBL" id="LBHC01000001">
    <property type="protein sequence ID" value="KLE32989.1"/>
    <property type="molecule type" value="Genomic_DNA"/>
</dbReference>
<dbReference type="KEGG" id="egn:BMF35_a2020"/>
<dbReference type="AlphaFoldDB" id="A0A0G9MQW2"/>